<keyword evidence="3" id="KW-1185">Reference proteome</keyword>
<dbReference type="PROSITE" id="PS51154">
    <property type="entry name" value="MACRO"/>
    <property type="match status" value="1"/>
</dbReference>
<dbReference type="Gene3D" id="3.40.220.10">
    <property type="entry name" value="Leucine Aminopeptidase, subunit E, domain 1"/>
    <property type="match status" value="1"/>
</dbReference>
<organism evidence="2 3">
    <name type="scientific">Nitrosomonas nitrosa</name>
    <dbReference type="NCBI Taxonomy" id="52442"/>
    <lineage>
        <taxon>Bacteria</taxon>
        <taxon>Pseudomonadati</taxon>
        <taxon>Pseudomonadota</taxon>
        <taxon>Betaproteobacteria</taxon>
        <taxon>Nitrosomonadales</taxon>
        <taxon>Nitrosomonadaceae</taxon>
        <taxon>Nitrosomonas</taxon>
    </lineage>
</organism>
<protein>
    <submittedName>
        <fullName evidence="2">O-acetyl-ADP-ribose deacetylase (Regulator of RNase III), contains Macro domain</fullName>
    </submittedName>
</protein>
<dbReference type="InterPro" id="IPR002589">
    <property type="entry name" value="Macro_dom"/>
</dbReference>
<evidence type="ECO:0000259" key="1">
    <source>
        <dbReference type="PROSITE" id="PS51154"/>
    </source>
</evidence>
<accession>A0A1I4MPT4</accession>
<gene>
    <name evidence="2" type="ORF">SAMN05421880_10540</name>
</gene>
<dbReference type="CDD" id="cd02908">
    <property type="entry name" value="Macro_OAADPr_deacetylase"/>
    <property type="match status" value="1"/>
</dbReference>
<feature type="domain" description="Macro" evidence="1">
    <location>
        <begin position="1"/>
        <end position="177"/>
    </location>
</feature>
<dbReference type="PANTHER" id="PTHR11106:SF27">
    <property type="entry name" value="MACRO DOMAIN-CONTAINING PROTEIN"/>
    <property type="match status" value="1"/>
</dbReference>
<dbReference type="RefSeq" id="WP_090666667.1">
    <property type="nucleotide sequence ID" value="NZ_FOUF01000005.1"/>
</dbReference>
<dbReference type="InterPro" id="IPR043472">
    <property type="entry name" value="Macro_dom-like"/>
</dbReference>
<dbReference type="Pfam" id="PF01661">
    <property type="entry name" value="Macro"/>
    <property type="match status" value="1"/>
</dbReference>
<dbReference type="SUPFAM" id="SSF52949">
    <property type="entry name" value="Macro domain-like"/>
    <property type="match status" value="1"/>
</dbReference>
<evidence type="ECO:0000313" key="2">
    <source>
        <dbReference type="EMBL" id="SFM05284.1"/>
    </source>
</evidence>
<sequence>MSKRKFHGAIIECAQGDIADQPDMEAIVNAANASLKSGGGVTGAIHRAAGPALEQECRKLAPLFPGQAVISSAHHLPNRYVIHCLGPIYRVDEPSEQLLALCYRNALQLAEDNGIQSIAFPAISTGVFGYPPTAAAKIACMTVLDVLPHLATVHHVRFVLFSLDDLRIYEQTLDESIKNKIESTDS</sequence>
<dbReference type="EMBL" id="FOUF01000005">
    <property type="protein sequence ID" value="SFM05284.1"/>
    <property type="molecule type" value="Genomic_DNA"/>
</dbReference>
<name>A0A1I4MPT4_9PROT</name>
<reference evidence="2 3" key="1">
    <citation type="submission" date="2016-10" db="EMBL/GenBank/DDBJ databases">
        <authorList>
            <person name="de Groot N.N."/>
        </authorList>
    </citation>
    <scope>NUCLEOTIDE SEQUENCE [LARGE SCALE GENOMIC DNA]</scope>
    <source>
        <strain evidence="2 3">Nm146</strain>
    </source>
</reference>
<dbReference type="Proteomes" id="UP000199561">
    <property type="component" value="Unassembled WGS sequence"/>
</dbReference>
<evidence type="ECO:0000313" key="3">
    <source>
        <dbReference type="Proteomes" id="UP000199561"/>
    </source>
</evidence>
<proteinExistence type="predicted"/>
<dbReference type="AlphaFoldDB" id="A0A1I4MPT4"/>
<dbReference type="SMART" id="SM00506">
    <property type="entry name" value="A1pp"/>
    <property type="match status" value="1"/>
</dbReference>
<dbReference type="PANTHER" id="PTHR11106">
    <property type="entry name" value="GANGLIOSIDE INDUCED DIFFERENTIATION ASSOCIATED PROTEIN 2-RELATED"/>
    <property type="match status" value="1"/>
</dbReference>
<dbReference type="STRING" id="52442.SAMN05421880_10540"/>